<dbReference type="SUPFAM" id="SSF53756">
    <property type="entry name" value="UDP-Glycosyltransferase/glycogen phosphorylase"/>
    <property type="match status" value="1"/>
</dbReference>
<dbReference type="GO" id="GO:0005946">
    <property type="term" value="C:alpha,alpha-trehalose-phosphate synthase complex (UDP-forming)"/>
    <property type="evidence" value="ECO:0007669"/>
    <property type="project" value="TreeGrafter"/>
</dbReference>
<dbReference type="FunFam" id="3.40.50.2000:FF:000036">
    <property type="entry name" value="Alpha,alpha-trehalose-phosphate synthase subunit Tps2"/>
    <property type="match status" value="1"/>
</dbReference>
<gene>
    <name evidence="2" type="primary">TPS3</name>
    <name evidence="2" type="ORF">GGH94_000638</name>
</gene>
<dbReference type="GO" id="GO:0004805">
    <property type="term" value="F:trehalose-phosphatase activity"/>
    <property type="evidence" value="ECO:0007669"/>
    <property type="project" value="TreeGrafter"/>
</dbReference>
<name>A0A9W8M743_9FUNG</name>
<dbReference type="GO" id="GO:0005992">
    <property type="term" value="P:trehalose biosynthetic process"/>
    <property type="evidence" value="ECO:0007669"/>
    <property type="project" value="InterPro"/>
</dbReference>
<evidence type="ECO:0000313" key="3">
    <source>
        <dbReference type="Proteomes" id="UP001140074"/>
    </source>
</evidence>
<dbReference type="GO" id="GO:0005829">
    <property type="term" value="C:cytosol"/>
    <property type="evidence" value="ECO:0007669"/>
    <property type="project" value="TreeGrafter"/>
</dbReference>
<sequence length="784" mass="85723">MEPRVLVVSLFAPYSVNFDVAPKNPCDSITTPATATAAGTVHDRQIGRSGSTGRNSVWNGRRSSVHRTPTTPLGHHGQPHSRRRSTFSVNAVKLAPISRTSPDAAEASGATSPGNKPSQNLEACAEAEGEEAPNEKPPGAAKLRLGKLGPSQLAYNIEEAAGAHTPPVTTLDFTRKQNLDFMREKREQKAGAGKHGRLLREHRSLLSPAASVPSMAAPTADFEGYNFGRKPSAATAAASQVRTRECTPAAACYFNEAAEQKQQQDVVDDLLNKLHIDTVGRGLSPSESPDAMAAVPGTLDQFVVEHLNVGNIGLFNAVNASLDLFAERVWIGELGISTEGWSEERKTAVSNKLLDEVETYPVFVSDAEFEGHYGRFSKQLIWPAFHYIMPEMPQWHGWEKSAYEAALATCERFADRIVEIYRTGDIIWVNDYHLMLLPQLIRQRLPGAKIGFFLHIPFPSSEIFRCLHVRRELLDGMLGADVVGLQTFPYKRHFIQTAKRVLGIEGSPSGVMLERGHVVVGQYAMGLDPVGVEEKWSNASVGELIEFLNEKYAGKYLLVGRDKLDHVKGVRQKLLGYESFLNDNPEFSTKTVLIQIALTTAEHNELQVQVMDVVNRINSKFGTIEHQPVVFFHKDIPYSHYLALLSTADAMVITSLRDGMNLTSHEYVLCQREKKSPLVLSEFVGTYGAFNGGALGVNPMDTKAIAQAIKDALVMGADEKSARWELLHRQVLTNSATSFVSSFISDIESAHAESKSPNGGRNYSSAQQGLGNGPAPPPPPATAV</sequence>
<dbReference type="Proteomes" id="UP001140074">
    <property type="component" value="Unassembled WGS sequence"/>
</dbReference>
<feature type="compositionally biased region" description="Polar residues" evidence="1">
    <location>
        <begin position="755"/>
        <end position="769"/>
    </location>
</feature>
<evidence type="ECO:0000313" key="2">
    <source>
        <dbReference type="EMBL" id="KAJ2867671.1"/>
    </source>
</evidence>
<feature type="region of interest" description="Disordered" evidence="1">
    <location>
        <begin position="37"/>
        <end position="85"/>
    </location>
</feature>
<dbReference type="EMBL" id="JANBUY010000013">
    <property type="protein sequence ID" value="KAJ2867671.1"/>
    <property type="molecule type" value="Genomic_DNA"/>
</dbReference>
<dbReference type="CDD" id="cd03788">
    <property type="entry name" value="GT20_TPS"/>
    <property type="match status" value="1"/>
</dbReference>
<dbReference type="Pfam" id="PF00982">
    <property type="entry name" value="Glyco_transf_20"/>
    <property type="match status" value="1"/>
</dbReference>
<dbReference type="InterPro" id="IPR001830">
    <property type="entry name" value="Glyco_trans_20"/>
</dbReference>
<dbReference type="GO" id="GO:0003825">
    <property type="term" value="F:alpha,alpha-trehalose-phosphate synthase (UDP-forming) activity"/>
    <property type="evidence" value="ECO:0007669"/>
    <property type="project" value="TreeGrafter"/>
</dbReference>
<protein>
    <submittedName>
        <fullName evidence="2">Trehalose-6-P synthase/phosphatase complex subunit</fullName>
    </submittedName>
</protein>
<proteinExistence type="predicted"/>
<dbReference type="AlphaFoldDB" id="A0A9W8M743"/>
<dbReference type="PANTHER" id="PTHR10788">
    <property type="entry name" value="TREHALOSE-6-PHOSPHATE SYNTHASE"/>
    <property type="match status" value="1"/>
</dbReference>
<feature type="compositionally biased region" description="Polar residues" evidence="1">
    <location>
        <begin position="109"/>
        <end position="121"/>
    </location>
</feature>
<feature type="region of interest" description="Disordered" evidence="1">
    <location>
        <begin position="750"/>
        <end position="784"/>
    </location>
</feature>
<evidence type="ECO:0000256" key="1">
    <source>
        <dbReference type="SAM" id="MobiDB-lite"/>
    </source>
</evidence>
<keyword evidence="3" id="KW-1185">Reference proteome</keyword>
<reference evidence="2" key="1">
    <citation type="submission" date="2022-07" db="EMBL/GenBank/DDBJ databases">
        <title>Phylogenomic reconstructions and comparative analyses of Kickxellomycotina fungi.</title>
        <authorList>
            <person name="Reynolds N.K."/>
            <person name="Stajich J.E."/>
            <person name="Barry K."/>
            <person name="Grigoriev I.V."/>
            <person name="Crous P."/>
            <person name="Smith M.E."/>
        </authorList>
    </citation>
    <scope>NUCLEOTIDE SEQUENCE</scope>
    <source>
        <strain evidence="2">RSA 476</strain>
    </source>
</reference>
<accession>A0A9W8M743</accession>
<comment type="caution">
    <text evidence="2">The sequence shown here is derived from an EMBL/GenBank/DDBJ whole genome shotgun (WGS) entry which is preliminary data.</text>
</comment>
<feature type="compositionally biased region" description="Polar residues" evidence="1">
    <location>
        <begin position="48"/>
        <end position="71"/>
    </location>
</feature>
<feature type="region of interest" description="Disordered" evidence="1">
    <location>
        <begin position="97"/>
        <end position="144"/>
    </location>
</feature>
<organism evidence="2 3">
    <name type="scientific">Coemansia aciculifera</name>
    <dbReference type="NCBI Taxonomy" id="417176"/>
    <lineage>
        <taxon>Eukaryota</taxon>
        <taxon>Fungi</taxon>
        <taxon>Fungi incertae sedis</taxon>
        <taxon>Zoopagomycota</taxon>
        <taxon>Kickxellomycotina</taxon>
        <taxon>Kickxellomycetes</taxon>
        <taxon>Kickxellales</taxon>
        <taxon>Kickxellaceae</taxon>
        <taxon>Coemansia</taxon>
    </lineage>
</organism>
<feature type="compositionally biased region" description="Pro residues" evidence="1">
    <location>
        <begin position="774"/>
        <end position="784"/>
    </location>
</feature>
<dbReference type="PANTHER" id="PTHR10788:SF15">
    <property type="entry name" value="TREHALOSE SYNTHASE COMPLEX REGULATORY SUBUNIT TPS3-RELATED"/>
    <property type="match status" value="1"/>
</dbReference>
<dbReference type="Gene3D" id="3.40.50.2000">
    <property type="entry name" value="Glycogen Phosphorylase B"/>
    <property type="match status" value="2"/>
</dbReference>